<keyword evidence="2" id="KW-0808">Transferase</keyword>
<dbReference type="SUPFAM" id="SSF56112">
    <property type="entry name" value="Protein kinase-like (PK-like)"/>
    <property type="match status" value="1"/>
</dbReference>
<dbReference type="Pfam" id="PF00069">
    <property type="entry name" value="Pkinase"/>
    <property type="match status" value="1"/>
</dbReference>
<feature type="binding site" evidence="6">
    <location>
        <position position="115"/>
    </location>
    <ligand>
        <name>ATP</name>
        <dbReference type="ChEBI" id="CHEBI:30616"/>
    </ligand>
</feature>
<evidence type="ECO:0000256" key="6">
    <source>
        <dbReference type="PROSITE-ProRule" id="PRU10141"/>
    </source>
</evidence>
<protein>
    <submittedName>
        <fullName evidence="9">Putative Dual specificity protein kinase YAK1</fullName>
    </submittedName>
</protein>
<dbReference type="EMBL" id="SNRW01006012">
    <property type="protein sequence ID" value="KAA6383906.1"/>
    <property type="molecule type" value="Genomic_DNA"/>
</dbReference>
<reference evidence="9 10" key="1">
    <citation type="submission" date="2019-03" db="EMBL/GenBank/DDBJ databases">
        <title>Single cell metagenomics reveals metabolic interactions within the superorganism composed of flagellate Streblomastix strix and complex community of Bacteroidetes bacteria on its surface.</title>
        <authorList>
            <person name="Treitli S.C."/>
            <person name="Kolisko M."/>
            <person name="Husnik F."/>
            <person name="Keeling P."/>
            <person name="Hampl V."/>
        </authorList>
    </citation>
    <scope>NUCLEOTIDE SEQUENCE [LARGE SCALE GENOMIC DNA]</scope>
    <source>
        <strain evidence="9">ST1C</strain>
    </source>
</reference>
<dbReference type="InterPro" id="IPR050494">
    <property type="entry name" value="Ser_Thr_dual-spec_kinase"/>
</dbReference>
<dbReference type="GO" id="GO:0005737">
    <property type="term" value="C:cytoplasm"/>
    <property type="evidence" value="ECO:0007669"/>
    <property type="project" value="TreeGrafter"/>
</dbReference>
<evidence type="ECO:0000259" key="8">
    <source>
        <dbReference type="PROSITE" id="PS50011"/>
    </source>
</evidence>
<comment type="similarity">
    <text evidence="7">Belongs to the protein kinase superfamily.</text>
</comment>
<dbReference type="GO" id="GO:0005524">
    <property type="term" value="F:ATP binding"/>
    <property type="evidence" value="ECO:0007669"/>
    <property type="project" value="UniProtKB-UniRule"/>
</dbReference>
<name>A0A5J4VNE7_9EUKA</name>
<evidence type="ECO:0000256" key="1">
    <source>
        <dbReference type="ARBA" id="ARBA00022527"/>
    </source>
</evidence>
<evidence type="ECO:0000256" key="4">
    <source>
        <dbReference type="ARBA" id="ARBA00022777"/>
    </source>
</evidence>
<evidence type="ECO:0000256" key="2">
    <source>
        <dbReference type="ARBA" id="ARBA00022679"/>
    </source>
</evidence>
<evidence type="ECO:0000256" key="5">
    <source>
        <dbReference type="ARBA" id="ARBA00022840"/>
    </source>
</evidence>
<feature type="domain" description="Protein kinase" evidence="8">
    <location>
        <begin position="86"/>
        <end position="412"/>
    </location>
</feature>
<dbReference type="PANTHER" id="PTHR24058:SF17">
    <property type="entry name" value="HOMEODOMAIN INTERACTING PROTEIN KINASE, ISOFORM D"/>
    <property type="match status" value="1"/>
</dbReference>
<keyword evidence="4 9" id="KW-0418">Kinase</keyword>
<accession>A0A5J4VNE7</accession>
<dbReference type="Gene3D" id="1.10.510.10">
    <property type="entry name" value="Transferase(Phosphotransferase) domain 1"/>
    <property type="match status" value="1"/>
</dbReference>
<dbReference type="SMART" id="SM00220">
    <property type="entry name" value="S_TKc"/>
    <property type="match status" value="1"/>
</dbReference>
<evidence type="ECO:0000313" key="10">
    <source>
        <dbReference type="Proteomes" id="UP000324800"/>
    </source>
</evidence>
<dbReference type="InterPro" id="IPR017441">
    <property type="entry name" value="Protein_kinase_ATP_BS"/>
</dbReference>
<dbReference type="AlphaFoldDB" id="A0A5J4VNE7"/>
<keyword evidence="3 6" id="KW-0547">Nucleotide-binding</keyword>
<keyword evidence="1 7" id="KW-0723">Serine/threonine-protein kinase</keyword>
<dbReference type="Proteomes" id="UP000324800">
    <property type="component" value="Unassembled WGS sequence"/>
</dbReference>
<dbReference type="PROSITE" id="PS00108">
    <property type="entry name" value="PROTEIN_KINASE_ST"/>
    <property type="match status" value="1"/>
</dbReference>
<dbReference type="GO" id="GO:0004713">
    <property type="term" value="F:protein tyrosine kinase activity"/>
    <property type="evidence" value="ECO:0007669"/>
    <property type="project" value="TreeGrafter"/>
</dbReference>
<dbReference type="InterPro" id="IPR000719">
    <property type="entry name" value="Prot_kinase_dom"/>
</dbReference>
<evidence type="ECO:0000256" key="7">
    <source>
        <dbReference type="RuleBase" id="RU000304"/>
    </source>
</evidence>
<keyword evidence="5 6" id="KW-0067">ATP-binding</keyword>
<evidence type="ECO:0000256" key="3">
    <source>
        <dbReference type="ARBA" id="ARBA00022741"/>
    </source>
</evidence>
<proteinExistence type="inferred from homology"/>
<dbReference type="InterPro" id="IPR008271">
    <property type="entry name" value="Ser/Thr_kinase_AS"/>
</dbReference>
<dbReference type="GO" id="GO:0004674">
    <property type="term" value="F:protein serine/threonine kinase activity"/>
    <property type="evidence" value="ECO:0007669"/>
    <property type="project" value="UniProtKB-KW"/>
</dbReference>
<comment type="caution">
    <text evidence="9">The sequence shown here is derived from an EMBL/GenBank/DDBJ whole genome shotgun (WGS) entry which is preliminary data.</text>
</comment>
<dbReference type="InterPro" id="IPR011009">
    <property type="entry name" value="Kinase-like_dom_sf"/>
</dbReference>
<dbReference type="PANTHER" id="PTHR24058">
    <property type="entry name" value="DUAL SPECIFICITY PROTEIN KINASE"/>
    <property type="match status" value="1"/>
</dbReference>
<dbReference type="OrthoDB" id="9332038at2759"/>
<dbReference type="Gene3D" id="3.30.200.20">
    <property type="entry name" value="Phosphorylase Kinase, domain 1"/>
    <property type="match status" value="1"/>
</dbReference>
<dbReference type="PROSITE" id="PS00107">
    <property type="entry name" value="PROTEIN_KINASE_ATP"/>
    <property type="match status" value="1"/>
</dbReference>
<gene>
    <name evidence="9" type="ORF">EZS28_020566</name>
</gene>
<organism evidence="9 10">
    <name type="scientific">Streblomastix strix</name>
    <dbReference type="NCBI Taxonomy" id="222440"/>
    <lineage>
        <taxon>Eukaryota</taxon>
        <taxon>Metamonada</taxon>
        <taxon>Preaxostyla</taxon>
        <taxon>Oxymonadida</taxon>
        <taxon>Streblomastigidae</taxon>
        <taxon>Streblomastix</taxon>
    </lineage>
</organism>
<sequence length="439" mass="50535">MAYQSHEWVQSRPLGRATLDLVTLYRRCSSAFPYQRQIKDHGKVLTKPFEGVQNSGYDNAQGDLIVRIGDIITTSSPQPGQPNNKYLVEGMLGQGSFGQVLKCLELRSYASFAVKVIKNLPAYARQAQFERRILHMLREHNPQNIRHVVRLEEDFIYHEHFCFVTELLGEDLYTTLKQGKFRGFSLTLISSIVQQILDACCLMAELGIVHCDLKPENILIDRCLPKIKVIDLGSAVFEQKLLYTYIQSRYYRSPEVLVGAPYNTQIDMWSVGCIAAELFLGHPLFPGQSEYDQICRITKMLGQFPAHMVKNGINFKKNFVEERNIGLGYRLLTLQEYGKLTQNFKPPKQYQYIGNSVDETIEGYAAKLLKENDRSGRGHSDRRPFIQFLHHVLQVDPKLRLTPKQAMQHPFITRQPFNPNWIPPSAMVRITVKFLHHHL</sequence>
<evidence type="ECO:0000313" key="9">
    <source>
        <dbReference type="EMBL" id="KAA6383906.1"/>
    </source>
</evidence>
<dbReference type="PROSITE" id="PS50011">
    <property type="entry name" value="PROTEIN_KINASE_DOM"/>
    <property type="match status" value="1"/>
</dbReference>